<evidence type="ECO:0000259" key="18">
    <source>
        <dbReference type="Pfam" id="PF20750"/>
    </source>
</evidence>
<feature type="binding site" evidence="14">
    <location>
        <position position="176"/>
    </location>
    <ligand>
        <name>Mg(2+)</name>
        <dbReference type="ChEBI" id="CHEBI:18420"/>
        <label>2</label>
        <note>catalytic</note>
    </ligand>
</feature>
<dbReference type="GO" id="GO:1990817">
    <property type="term" value="F:poly(A) RNA polymerase activity"/>
    <property type="evidence" value="ECO:0007669"/>
    <property type="project" value="UniProtKB-EC"/>
</dbReference>
<dbReference type="GO" id="GO:0031123">
    <property type="term" value="P:RNA 3'-end processing"/>
    <property type="evidence" value="ECO:0007669"/>
    <property type="project" value="InterPro"/>
</dbReference>
<evidence type="ECO:0000256" key="4">
    <source>
        <dbReference type="ARBA" id="ARBA00012388"/>
    </source>
</evidence>
<evidence type="ECO:0000256" key="7">
    <source>
        <dbReference type="ARBA" id="ARBA00022723"/>
    </source>
</evidence>
<dbReference type="GO" id="GO:0006397">
    <property type="term" value="P:mRNA processing"/>
    <property type="evidence" value="ECO:0007669"/>
    <property type="project" value="UniProtKB-KW"/>
</dbReference>
<dbReference type="GO" id="GO:0003723">
    <property type="term" value="F:RNA binding"/>
    <property type="evidence" value="ECO:0007669"/>
    <property type="project" value="InterPro"/>
</dbReference>
<dbReference type="InterPro" id="IPR014492">
    <property type="entry name" value="PolyA_polymerase"/>
</dbReference>
<dbReference type="FunFam" id="1.10.1410.10:FF:000001">
    <property type="entry name" value="Putative poly(A) polymerase gamma"/>
    <property type="match status" value="1"/>
</dbReference>
<evidence type="ECO:0000256" key="2">
    <source>
        <dbReference type="ARBA" id="ARBA00004123"/>
    </source>
</evidence>
<feature type="domain" description="Poly(A) polymerase central" evidence="17">
    <location>
        <begin position="228"/>
        <end position="362"/>
    </location>
</feature>
<proteinExistence type="inferred from homology"/>
<feature type="binding site" evidence="13">
    <location>
        <position position="237"/>
    </location>
    <ligand>
        <name>ATP</name>
        <dbReference type="ChEBI" id="CHEBI:30616"/>
    </ligand>
</feature>
<evidence type="ECO:0000256" key="15">
    <source>
        <dbReference type="SAM" id="MobiDB-lite"/>
    </source>
</evidence>
<dbReference type="GO" id="GO:0005524">
    <property type="term" value="F:ATP binding"/>
    <property type="evidence" value="ECO:0007669"/>
    <property type="project" value="UniProtKB-KW"/>
</dbReference>
<dbReference type="STRING" id="1661398.A0A482VF60"/>
<comment type="cofactor">
    <cofactor evidence="1">
        <name>Mn(2+)</name>
        <dbReference type="ChEBI" id="CHEBI:29035"/>
    </cofactor>
</comment>
<feature type="region of interest" description="Disordered" evidence="15">
    <location>
        <begin position="429"/>
        <end position="469"/>
    </location>
</feature>
<dbReference type="InterPro" id="IPR048840">
    <property type="entry name" value="PolA_pol_NTPase"/>
</dbReference>
<dbReference type="GO" id="GO:0046872">
    <property type="term" value="F:metal ion binding"/>
    <property type="evidence" value="ECO:0007669"/>
    <property type="project" value="UniProtKB-KW"/>
</dbReference>
<feature type="binding site" evidence="14">
    <location>
        <position position="124"/>
    </location>
    <ligand>
        <name>Mg(2+)</name>
        <dbReference type="ChEBI" id="CHEBI:18420"/>
        <label>1</label>
        <note>catalytic</note>
    </ligand>
</feature>
<dbReference type="PANTHER" id="PTHR10682">
    <property type="entry name" value="POLY A POLYMERASE"/>
    <property type="match status" value="1"/>
</dbReference>
<feature type="compositionally biased region" description="Basic and acidic residues" evidence="15">
    <location>
        <begin position="456"/>
        <end position="469"/>
    </location>
</feature>
<dbReference type="Gene3D" id="3.30.70.590">
    <property type="entry name" value="Poly(A) polymerase predicted RNA binding domain"/>
    <property type="match status" value="1"/>
</dbReference>
<feature type="domain" description="Poly(A) polymerase nucleotidyltransferase" evidence="18">
    <location>
        <begin position="30"/>
        <end position="223"/>
    </location>
</feature>
<sequence>MWSSHTAYNGIRNNKENVTENNDKKIPTLGVTSAISTALPKPSDLLKTSELEEALKPFDVFETEQELNQRMVILGKLYSLVKQWIKEVSISRNMPESVAENVGGKIYTFGSYRLGVHNKGADIDALCVAPRHIYRIDFFSSFYELLKKQPEVTDLRAVEEAFVPVIKMNFDGIEIDMLFARLLLKEIPDSMDLRDDLLLKNLDQKCVRSLNGCRVTDEILRLVPNIDNFRLALRAIKLWAKRHGIYSNALGYLGGVSWAMLVARTCQLYPNAAAATLWKWPQPVLLKQPSNVNLGFTVWDPRVNIQDRYHLMPIITPAYPQQNSTFNVSASTRQIMMEEFKLGLQLTDDIILNKQTWDKLFEPPLFFMKYKHFIVLLVSAESAEEHLEWCGLVESKFRLLIEGMKLEARHVKRKQLYQYLSPSLLKRERKTSVKSQTNGTECKKRLSDQIGNDGENPNKKMRLSEELHT</sequence>
<evidence type="ECO:0000259" key="17">
    <source>
        <dbReference type="Pfam" id="PF04928"/>
    </source>
</evidence>
<feature type="domain" description="Poly(A) polymerase RNA-binding" evidence="16">
    <location>
        <begin position="366"/>
        <end position="412"/>
    </location>
</feature>
<evidence type="ECO:0000256" key="9">
    <source>
        <dbReference type="ARBA" id="ARBA00022840"/>
    </source>
</evidence>
<evidence type="ECO:0000313" key="20">
    <source>
        <dbReference type="Proteomes" id="UP000292052"/>
    </source>
</evidence>
<dbReference type="InterPro" id="IPR043519">
    <property type="entry name" value="NT_sf"/>
</dbReference>
<comment type="catalytic activity">
    <reaction evidence="12">
        <text>RNA(n) + ATP = RNA(n)-3'-adenine ribonucleotide + diphosphate</text>
        <dbReference type="Rhea" id="RHEA:11332"/>
        <dbReference type="Rhea" id="RHEA-COMP:14527"/>
        <dbReference type="Rhea" id="RHEA-COMP:17347"/>
        <dbReference type="ChEBI" id="CHEBI:30616"/>
        <dbReference type="ChEBI" id="CHEBI:33019"/>
        <dbReference type="ChEBI" id="CHEBI:140395"/>
        <dbReference type="ChEBI" id="CHEBI:173115"/>
        <dbReference type="EC" id="2.7.7.19"/>
    </reaction>
</comment>
<comment type="caution">
    <text evidence="19">The sequence shown here is derived from an EMBL/GenBank/DDBJ whole genome shotgun (WGS) entry which is preliminary data.</text>
</comment>
<evidence type="ECO:0000256" key="14">
    <source>
        <dbReference type="PIRSR" id="PIRSR018425-2"/>
    </source>
</evidence>
<dbReference type="Pfam" id="PF04926">
    <property type="entry name" value="PAP_RNA-bind"/>
    <property type="match status" value="1"/>
</dbReference>
<keyword evidence="11" id="KW-0539">Nucleus</keyword>
<keyword evidence="9 13" id="KW-0067">ATP-binding</keyword>
<evidence type="ECO:0000313" key="19">
    <source>
        <dbReference type="EMBL" id="RZC04996.1"/>
    </source>
</evidence>
<reference evidence="19 20" key="1">
    <citation type="submission" date="2017-03" db="EMBL/GenBank/DDBJ databases">
        <title>Genome of the blue death feigning beetle - Asbolus verrucosus.</title>
        <authorList>
            <person name="Rider S.D."/>
        </authorList>
    </citation>
    <scope>NUCLEOTIDE SEQUENCE [LARGE SCALE GENOMIC DNA]</scope>
    <source>
        <strain evidence="19">Butters</strain>
        <tissue evidence="19">Head and leg muscle</tissue>
    </source>
</reference>
<dbReference type="SUPFAM" id="SSF81301">
    <property type="entry name" value="Nucleotidyltransferase"/>
    <property type="match status" value="1"/>
</dbReference>
<keyword evidence="20" id="KW-1185">Reference proteome</keyword>
<dbReference type="OrthoDB" id="412748at2759"/>
<feature type="binding site" evidence="13">
    <location>
        <position position="176"/>
    </location>
    <ligand>
        <name>ATP</name>
        <dbReference type="ChEBI" id="CHEBI:30616"/>
    </ligand>
</feature>
<dbReference type="InterPro" id="IPR007010">
    <property type="entry name" value="PolA_pol_RNA-bd_dom"/>
</dbReference>
<evidence type="ECO:0000256" key="5">
    <source>
        <dbReference type="ARBA" id="ARBA00022664"/>
    </source>
</evidence>
<evidence type="ECO:0000256" key="8">
    <source>
        <dbReference type="ARBA" id="ARBA00022741"/>
    </source>
</evidence>
<comment type="cofactor">
    <cofactor evidence="14">
        <name>Mg(2+)</name>
        <dbReference type="ChEBI" id="CHEBI:18420"/>
    </cofactor>
    <text evidence="14">Binds 2 magnesium ions. Also active with manganese.</text>
</comment>
<evidence type="ECO:0000256" key="11">
    <source>
        <dbReference type="ARBA" id="ARBA00023242"/>
    </source>
</evidence>
<keyword evidence="7 14" id="KW-0479">Metal-binding</keyword>
<keyword evidence="8 13" id="KW-0547">Nucleotide-binding</keyword>
<gene>
    <name evidence="19" type="ORF">BDFB_011824</name>
</gene>
<dbReference type="EC" id="2.7.7.19" evidence="4"/>
<comment type="similarity">
    <text evidence="3">Belongs to the poly(A) polymerase family.</text>
</comment>
<feature type="binding site" evidence="13">
    <location>
        <begin position="109"/>
        <end position="111"/>
    </location>
    <ligand>
        <name>ATP</name>
        <dbReference type="ChEBI" id="CHEBI:30616"/>
    </ligand>
</feature>
<accession>A0A482VF60</accession>
<dbReference type="EMBL" id="QDEB01105599">
    <property type="protein sequence ID" value="RZC04996.1"/>
    <property type="molecule type" value="Genomic_DNA"/>
</dbReference>
<dbReference type="Gene3D" id="3.30.460.10">
    <property type="entry name" value="Beta Polymerase, domain 2"/>
    <property type="match status" value="1"/>
</dbReference>
<protein>
    <recommendedName>
        <fullName evidence="4">polynucleotide adenylyltransferase</fullName>
        <ecNumber evidence="4">2.7.7.19</ecNumber>
    </recommendedName>
</protein>
<evidence type="ECO:0000259" key="16">
    <source>
        <dbReference type="Pfam" id="PF04926"/>
    </source>
</evidence>
<feature type="non-terminal residue" evidence="19">
    <location>
        <position position="469"/>
    </location>
</feature>
<dbReference type="InterPro" id="IPR011068">
    <property type="entry name" value="NuclTrfase_I-like_C"/>
</dbReference>
<dbReference type="CDD" id="cd05402">
    <property type="entry name" value="NT_PAP_TUTase"/>
    <property type="match status" value="1"/>
</dbReference>
<dbReference type="GO" id="GO:0005634">
    <property type="term" value="C:nucleus"/>
    <property type="evidence" value="ECO:0007669"/>
    <property type="project" value="UniProtKB-SubCell"/>
</dbReference>
<keyword evidence="5" id="KW-0507">mRNA processing</keyword>
<keyword evidence="10 14" id="KW-0460">Magnesium</keyword>
<keyword evidence="6" id="KW-0808">Transferase</keyword>
<feature type="binding site" evidence="13">
    <location>
        <begin position="122"/>
        <end position="124"/>
    </location>
    <ligand>
        <name>ATP</name>
        <dbReference type="ChEBI" id="CHEBI:30616"/>
    </ligand>
</feature>
<feature type="binding site" evidence="14">
    <location>
        <position position="122"/>
    </location>
    <ligand>
        <name>Mg(2+)</name>
        <dbReference type="ChEBI" id="CHEBI:18420"/>
        <label>1</label>
        <note>catalytic</note>
    </ligand>
</feature>
<evidence type="ECO:0000256" key="10">
    <source>
        <dbReference type="ARBA" id="ARBA00022842"/>
    </source>
</evidence>
<dbReference type="Pfam" id="PF20750">
    <property type="entry name" value="PAP_NTPase"/>
    <property type="match status" value="1"/>
</dbReference>
<dbReference type="Gene3D" id="1.10.1410.10">
    <property type="match status" value="1"/>
</dbReference>
<comment type="subcellular location">
    <subcellularLocation>
        <location evidence="2">Nucleus</location>
    </subcellularLocation>
</comment>
<feature type="binding site" evidence="14">
    <location>
        <position position="122"/>
    </location>
    <ligand>
        <name>Mg(2+)</name>
        <dbReference type="ChEBI" id="CHEBI:18420"/>
        <label>2</label>
        <note>catalytic</note>
    </ligand>
</feature>
<feature type="region of interest" description="Disordered" evidence="15">
    <location>
        <begin position="1"/>
        <end position="23"/>
    </location>
</feature>
<feature type="binding site" evidence="13">
    <location>
        <position position="246"/>
    </location>
    <ligand>
        <name>ATP</name>
        <dbReference type="ChEBI" id="CHEBI:30616"/>
    </ligand>
</feature>
<feature type="binding site" evidence="14">
    <location>
        <position position="124"/>
    </location>
    <ligand>
        <name>Mg(2+)</name>
        <dbReference type="ChEBI" id="CHEBI:18420"/>
        <label>2</label>
        <note>catalytic</note>
    </ligand>
</feature>
<dbReference type="Pfam" id="PF04928">
    <property type="entry name" value="PAP_central"/>
    <property type="match status" value="1"/>
</dbReference>
<dbReference type="PANTHER" id="PTHR10682:SF10">
    <property type="entry name" value="POLYNUCLEOTIDE ADENYLYLTRANSFERASE"/>
    <property type="match status" value="1"/>
</dbReference>
<dbReference type="PIRSF" id="PIRSF018425">
    <property type="entry name" value="PolyA_polymerase"/>
    <property type="match status" value="1"/>
</dbReference>
<dbReference type="SUPFAM" id="SSF55003">
    <property type="entry name" value="PAP/Archaeal CCA-adding enzyme, C-terminal domain"/>
    <property type="match status" value="1"/>
</dbReference>
<feature type="binding site" evidence="13">
    <location>
        <begin position="255"/>
        <end position="256"/>
    </location>
    <ligand>
        <name>ATP</name>
        <dbReference type="ChEBI" id="CHEBI:30616"/>
    </ligand>
</feature>
<dbReference type="Proteomes" id="UP000292052">
    <property type="component" value="Unassembled WGS sequence"/>
</dbReference>
<dbReference type="InterPro" id="IPR007012">
    <property type="entry name" value="PolA_pol_cen_dom"/>
</dbReference>
<dbReference type="SUPFAM" id="SSF81631">
    <property type="entry name" value="PAP/OAS1 substrate-binding domain"/>
    <property type="match status" value="1"/>
</dbReference>
<feature type="compositionally biased region" description="Basic and acidic residues" evidence="15">
    <location>
        <begin position="13"/>
        <end position="23"/>
    </location>
</feature>
<evidence type="ECO:0000256" key="12">
    <source>
        <dbReference type="ARBA" id="ARBA00048830"/>
    </source>
</evidence>
<evidence type="ECO:0000256" key="1">
    <source>
        <dbReference type="ARBA" id="ARBA00001936"/>
    </source>
</evidence>
<dbReference type="AlphaFoldDB" id="A0A482VF60"/>
<name>A0A482VF60_ASBVE</name>
<evidence type="ECO:0000256" key="6">
    <source>
        <dbReference type="ARBA" id="ARBA00022679"/>
    </source>
</evidence>
<evidence type="ECO:0000256" key="13">
    <source>
        <dbReference type="PIRSR" id="PIRSR018425-1"/>
    </source>
</evidence>
<dbReference type="FunFam" id="3.30.460.10:FF:000002">
    <property type="entry name" value="Poly(A) polymerase alpha, putative"/>
    <property type="match status" value="1"/>
</dbReference>
<evidence type="ECO:0000256" key="3">
    <source>
        <dbReference type="ARBA" id="ARBA00010912"/>
    </source>
</evidence>
<organism evidence="19 20">
    <name type="scientific">Asbolus verrucosus</name>
    <name type="common">Desert ironclad beetle</name>
    <dbReference type="NCBI Taxonomy" id="1661398"/>
    <lineage>
        <taxon>Eukaryota</taxon>
        <taxon>Metazoa</taxon>
        <taxon>Ecdysozoa</taxon>
        <taxon>Arthropoda</taxon>
        <taxon>Hexapoda</taxon>
        <taxon>Insecta</taxon>
        <taxon>Pterygota</taxon>
        <taxon>Neoptera</taxon>
        <taxon>Endopterygota</taxon>
        <taxon>Coleoptera</taxon>
        <taxon>Polyphaga</taxon>
        <taxon>Cucujiformia</taxon>
        <taxon>Tenebrionidae</taxon>
        <taxon>Pimeliinae</taxon>
        <taxon>Asbolus</taxon>
    </lineage>
</organism>